<keyword evidence="4" id="KW-1185">Reference proteome</keyword>
<dbReference type="RefSeq" id="WP_150032812.1">
    <property type="nucleotide sequence ID" value="NZ_VWSH01000002.1"/>
</dbReference>
<keyword evidence="3" id="KW-0378">Hydrolase</keyword>
<dbReference type="GO" id="GO:0005829">
    <property type="term" value="C:cytosol"/>
    <property type="evidence" value="ECO:0007669"/>
    <property type="project" value="TreeGrafter"/>
</dbReference>
<dbReference type="PANTHER" id="PTHR47396">
    <property type="entry name" value="TYPE I RESTRICTION ENZYME ECOKI R PROTEIN"/>
    <property type="match status" value="1"/>
</dbReference>
<dbReference type="InterPro" id="IPR027417">
    <property type="entry name" value="P-loop_NTPase"/>
</dbReference>
<dbReference type="PANTHER" id="PTHR47396:SF1">
    <property type="entry name" value="ATP-DEPENDENT HELICASE IRC3-RELATED"/>
    <property type="match status" value="1"/>
</dbReference>
<feature type="domain" description="Helicase ATP-binding" evidence="1">
    <location>
        <begin position="27"/>
        <end position="179"/>
    </location>
</feature>
<evidence type="ECO:0000313" key="4">
    <source>
        <dbReference type="Proteomes" id="UP000323632"/>
    </source>
</evidence>
<dbReference type="SMART" id="SM00487">
    <property type="entry name" value="DEXDc"/>
    <property type="match status" value="1"/>
</dbReference>
<proteinExistence type="predicted"/>
<sequence length="506" mass="57619">MTNSNANKDTSLYDYQKKDIERLFQQLRQASPPVRILYQLPTGGGKTVIFSEISRRFMENSSKKVLILTHRKELCRQTASTLKKSGIKSKVIDSSMKQNLMKENYPCYVAMVETLKNRIKDKLFNTDDIGLLIVDEAHHNSFRKLISKFPDVSLVGVTATPLSSDINLPLKASYDQLVIGESIASLISNGFLAKPKLWQYDVELNTLQTGINGDFTVRTSDDLYASDAMLKLLLHAYESHAKRKKTLIFNNGIFTSRKVLQLFEDAGYPVKHLDNKTSGIERAEILKWFRKTKGAILTSISILTTGFDEPSVQCVILNRATTSLTLYHQMIGRGARVLFNKKAFSVIDLGNNTERFGNWDAPLDWSYIFENPQAYYDSIGATANGESHHIPSDFRSLFPKSLELAFDVQKAYQDAVVQNQKPKIVMRDSIRQHARMCAENSDSVIAAIQLAEQLDKEINWRVKQYTICQGNVTKNYREWLQDDYKSKLKILIAKIMQRNIQFQDAV</sequence>
<dbReference type="PROSITE" id="PS51194">
    <property type="entry name" value="HELICASE_CTER"/>
    <property type="match status" value="1"/>
</dbReference>
<dbReference type="PROSITE" id="PS51192">
    <property type="entry name" value="HELICASE_ATP_BIND_1"/>
    <property type="match status" value="1"/>
</dbReference>
<dbReference type="AlphaFoldDB" id="A0A5M6CJD6"/>
<name>A0A5M6CJD6_9BACT</name>
<comment type="caution">
    <text evidence="3">The sequence shown here is derived from an EMBL/GenBank/DDBJ whole genome shotgun (WGS) entry which is preliminary data.</text>
</comment>
<keyword evidence="3" id="KW-0347">Helicase</keyword>
<evidence type="ECO:0000259" key="2">
    <source>
        <dbReference type="PROSITE" id="PS51194"/>
    </source>
</evidence>
<dbReference type="Pfam" id="PF04851">
    <property type="entry name" value="ResIII"/>
    <property type="match status" value="1"/>
</dbReference>
<dbReference type="GO" id="GO:0005524">
    <property type="term" value="F:ATP binding"/>
    <property type="evidence" value="ECO:0007669"/>
    <property type="project" value="InterPro"/>
</dbReference>
<dbReference type="InterPro" id="IPR006935">
    <property type="entry name" value="Helicase/UvrB_N"/>
</dbReference>
<dbReference type="GO" id="GO:0016787">
    <property type="term" value="F:hydrolase activity"/>
    <property type="evidence" value="ECO:0007669"/>
    <property type="project" value="InterPro"/>
</dbReference>
<dbReference type="Proteomes" id="UP000323632">
    <property type="component" value="Unassembled WGS sequence"/>
</dbReference>
<protein>
    <submittedName>
        <fullName evidence="3">DEAD/DEAH box helicase</fullName>
    </submittedName>
</protein>
<dbReference type="EMBL" id="VWSH01000002">
    <property type="protein sequence ID" value="KAA5535133.1"/>
    <property type="molecule type" value="Genomic_DNA"/>
</dbReference>
<reference evidence="3 4" key="1">
    <citation type="submission" date="2019-09" db="EMBL/GenBank/DDBJ databases">
        <title>Genome sequence and assembly of Taibaiella sp.</title>
        <authorList>
            <person name="Chhetri G."/>
        </authorList>
    </citation>
    <scope>NUCLEOTIDE SEQUENCE [LARGE SCALE GENOMIC DNA]</scope>
    <source>
        <strain evidence="3 4">KVB11</strain>
    </source>
</reference>
<accession>A0A5M6CJD6</accession>
<feature type="domain" description="Helicase C-terminal" evidence="2">
    <location>
        <begin position="232"/>
        <end position="398"/>
    </location>
</feature>
<keyword evidence="3" id="KW-0547">Nucleotide-binding</keyword>
<dbReference type="GO" id="GO:0004386">
    <property type="term" value="F:helicase activity"/>
    <property type="evidence" value="ECO:0007669"/>
    <property type="project" value="UniProtKB-KW"/>
</dbReference>
<dbReference type="SUPFAM" id="SSF52540">
    <property type="entry name" value="P-loop containing nucleoside triphosphate hydrolases"/>
    <property type="match status" value="1"/>
</dbReference>
<dbReference type="InterPro" id="IPR050742">
    <property type="entry name" value="Helicase_Restrict-Modif_Enz"/>
</dbReference>
<dbReference type="GO" id="GO:0003677">
    <property type="term" value="F:DNA binding"/>
    <property type="evidence" value="ECO:0007669"/>
    <property type="project" value="InterPro"/>
</dbReference>
<dbReference type="InterPro" id="IPR014001">
    <property type="entry name" value="Helicase_ATP-bd"/>
</dbReference>
<evidence type="ECO:0000259" key="1">
    <source>
        <dbReference type="PROSITE" id="PS51192"/>
    </source>
</evidence>
<dbReference type="SMART" id="SM00490">
    <property type="entry name" value="HELICc"/>
    <property type="match status" value="1"/>
</dbReference>
<dbReference type="Gene3D" id="3.40.50.300">
    <property type="entry name" value="P-loop containing nucleotide triphosphate hydrolases"/>
    <property type="match status" value="2"/>
</dbReference>
<dbReference type="Pfam" id="PF00271">
    <property type="entry name" value="Helicase_C"/>
    <property type="match status" value="1"/>
</dbReference>
<keyword evidence="3" id="KW-0067">ATP-binding</keyword>
<evidence type="ECO:0000313" key="3">
    <source>
        <dbReference type="EMBL" id="KAA5535133.1"/>
    </source>
</evidence>
<gene>
    <name evidence="3" type="ORF">F0919_11120</name>
</gene>
<dbReference type="InterPro" id="IPR001650">
    <property type="entry name" value="Helicase_C-like"/>
</dbReference>
<organism evidence="3 4">
    <name type="scientific">Taibaiella lutea</name>
    <dbReference type="NCBI Taxonomy" id="2608001"/>
    <lineage>
        <taxon>Bacteria</taxon>
        <taxon>Pseudomonadati</taxon>
        <taxon>Bacteroidota</taxon>
        <taxon>Chitinophagia</taxon>
        <taxon>Chitinophagales</taxon>
        <taxon>Chitinophagaceae</taxon>
        <taxon>Taibaiella</taxon>
    </lineage>
</organism>